<feature type="domain" description="Response regulatory" evidence="8">
    <location>
        <begin position="3"/>
        <end position="120"/>
    </location>
</feature>
<keyword evidence="10" id="KW-1185">Reference proteome</keyword>
<comment type="caution">
    <text evidence="9">The sequence shown here is derived from an EMBL/GenBank/DDBJ whole genome shotgun (WGS) entry which is preliminary data.</text>
</comment>
<dbReference type="InterPro" id="IPR011006">
    <property type="entry name" value="CheY-like_superfamily"/>
</dbReference>
<dbReference type="PROSITE" id="PS50110">
    <property type="entry name" value="RESPONSE_REGULATORY"/>
    <property type="match status" value="1"/>
</dbReference>
<evidence type="ECO:0000259" key="7">
    <source>
        <dbReference type="PROSITE" id="PS01124"/>
    </source>
</evidence>
<feature type="modified residue" description="4-aspartylphosphate" evidence="6">
    <location>
        <position position="55"/>
    </location>
</feature>
<evidence type="ECO:0000313" key="10">
    <source>
        <dbReference type="Proteomes" id="UP000632377"/>
    </source>
</evidence>
<keyword evidence="4" id="KW-0804">Transcription</keyword>
<protein>
    <recommendedName>
        <fullName evidence="1">Stage 0 sporulation protein A homolog</fullName>
    </recommendedName>
</protein>
<organism evidence="9 10">
    <name type="scientific">Clostridium rhizosphaerae</name>
    <dbReference type="NCBI Taxonomy" id="2803861"/>
    <lineage>
        <taxon>Bacteria</taxon>
        <taxon>Bacillati</taxon>
        <taxon>Bacillota</taxon>
        <taxon>Clostridia</taxon>
        <taxon>Eubacteriales</taxon>
        <taxon>Clostridiaceae</taxon>
        <taxon>Clostridium</taxon>
    </lineage>
</organism>
<dbReference type="Gene3D" id="3.40.50.2300">
    <property type="match status" value="1"/>
</dbReference>
<dbReference type="InterPro" id="IPR020449">
    <property type="entry name" value="Tscrpt_reg_AraC-type_HTH"/>
</dbReference>
<dbReference type="SMART" id="SM00448">
    <property type="entry name" value="REC"/>
    <property type="match status" value="1"/>
</dbReference>
<dbReference type="InterPro" id="IPR009057">
    <property type="entry name" value="Homeodomain-like_sf"/>
</dbReference>
<dbReference type="Pfam" id="PF17853">
    <property type="entry name" value="GGDEF_2"/>
    <property type="match status" value="1"/>
</dbReference>
<dbReference type="InterPro" id="IPR018060">
    <property type="entry name" value="HTH_AraC"/>
</dbReference>
<name>A0ABS1T7E3_9CLOT</name>
<dbReference type="PRINTS" id="PR00032">
    <property type="entry name" value="HTHARAC"/>
</dbReference>
<evidence type="ECO:0000256" key="1">
    <source>
        <dbReference type="ARBA" id="ARBA00018672"/>
    </source>
</evidence>
<evidence type="ECO:0000313" key="9">
    <source>
        <dbReference type="EMBL" id="MBL4935052.1"/>
    </source>
</evidence>
<dbReference type="EMBL" id="JAESWC010000002">
    <property type="protein sequence ID" value="MBL4935052.1"/>
    <property type="molecule type" value="Genomic_DNA"/>
</dbReference>
<dbReference type="SUPFAM" id="SSF46689">
    <property type="entry name" value="Homeodomain-like"/>
    <property type="match status" value="2"/>
</dbReference>
<evidence type="ECO:0000256" key="5">
    <source>
        <dbReference type="ARBA" id="ARBA00024867"/>
    </source>
</evidence>
<keyword evidence="3" id="KW-0238">DNA-binding</keyword>
<evidence type="ECO:0000256" key="2">
    <source>
        <dbReference type="ARBA" id="ARBA00023015"/>
    </source>
</evidence>
<comment type="function">
    <text evidence="5">May play the central regulatory role in sporulation. It may be an element of the effector pathway responsible for the activation of sporulation genes in response to nutritional stress. Spo0A may act in concert with spo0H (a sigma factor) to control the expression of some genes that are critical to the sporulation process.</text>
</comment>
<dbReference type="SMART" id="SM00342">
    <property type="entry name" value="HTH_ARAC"/>
    <property type="match status" value="1"/>
</dbReference>
<dbReference type="RefSeq" id="WP_202747672.1">
    <property type="nucleotide sequence ID" value="NZ_JAESWC010000002.1"/>
</dbReference>
<sequence>MLKLLIADDEQYERDSIISILNGTFKDELEITEARNGREAIEVSERLRPEIIIMDIKMPGINGLQAIHEIRKFLPSVYIIILTAYDYFDFAVEAVKSNVKEYILKPFSREDITQKIKSAADFANREKEKRKKEIENQERLYNLMPILENELSYSIINNSINSIDYETYLNYLGMDFYNACSLVVKFKEEGKSQKLKIRIGEYVKEYINRRYKAIASYRFTKNLVYFIQLNQHVQEYDARFDIINLAADVRREVKRVFDISIKIGIGKFYNGLEQIHESYKEACSSLEFITESINVVHFEDIESSMAAKEIVFTGQINAYKEKNVLFKKVEQYISDNLKEELDLEKTAAKFNLSSYYFSRSFKEALGYNFSDYINMLRIKRAKEMLKAESLSIKEVGYSVGYSDPNYFSKVFKKYEGVTPTEFKAKL</sequence>
<evidence type="ECO:0000259" key="8">
    <source>
        <dbReference type="PROSITE" id="PS50110"/>
    </source>
</evidence>
<dbReference type="Proteomes" id="UP000632377">
    <property type="component" value="Unassembled WGS sequence"/>
</dbReference>
<dbReference type="PROSITE" id="PS00041">
    <property type="entry name" value="HTH_ARAC_FAMILY_1"/>
    <property type="match status" value="1"/>
</dbReference>
<gene>
    <name evidence="9" type="ORF">JK636_04690</name>
</gene>
<keyword evidence="6" id="KW-0597">Phosphoprotein</keyword>
<feature type="domain" description="HTH araC/xylS-type" evidence="7">
    <location>
        <begin position="327"/>
        <end position="425"/>
    </location>
</feature>
<dbReference type="InterPro" id="IPR018062">
    <property type="entry name" value="HTH_AraC-typ_CS"/>
</dbReference>
<dbReference type="SUPFAM" id="SSF52172">
    <property type="entry name" value="CheY-like"/>
    <property type="match status" value="1"/>
</dbReference>
<dbReference type="CDD" id="cd17536">
    <property type="entry name" value="REC_YesN-like"/>
    <property type="match status" value="1"/>
</dbReference>
<dbReference type="InterPro" id="IPR041522">
    <property type="entry name" value="CdaR_GGDEF"/>
</dbReference>
<dbReference type="PROSITE" id="PS01124">
    <property type="entry name" value="HTH_ARAC_FAMILY_2"/>
    <property type="match status" value="1"/>
</dbReference>
<dbReference type="Pfam" id="PF00072">
    <property type="entry name" value="Response_reg"/>
    <property type="match status" value="1"/>
</dbReference>
<evidence type="ECO:0000256" key="3">
    <source>
        <dbReference type="ARBA" id="ARBA00023125"/>
    </source>
</evidence>
<dbReference type="PANTHER" id="PTHR43280:SF28">
    <property type="entry name" value="HTH-TYPE TRANSCRIPTIONAL ACTIVATOR RHAS"/>
    <property type="match status" value="1"/>
</dbReference>
<proteinExistence type="predicted"/>
<evidence type="ECO:0000256" key="4">
    <source>
        <dbReference type="ARBA" id="ARBA00023163"/>
    </source>
</evidence>
<dbReference type="Gene3D" id="1.10.10.60">
    <property type="entry name" value="Homeodomain-like"/>
    <property type="match status" value="2"/>
</dbReference>
<evidence type="ECO:0000256" key="6">
    <source>
        <dbReference type="PROSITE-ProRule" id="PRU00169"/>
    </source>
</evidence>
<dbReference type="PANTHER" id="PTHR43280">
    <property type="entry name" value="ARAC-FAMILY TRANSCRIPTIONAL REGULATOR"/>
    <property type="match status" value="1"/>
</dbReference>
<dbReference type="Pfam" id="PF12833">
    <property type="entry name" value="HTH_18"/>
    <property type="match status" value="1"/>
</dbReference>
<keyword evidence="2" id="KW-0805">Transcription regulation</keyword>
<dbReference type="InterPro" id="IPR001789">
    <property type="entry name" value="Sig_transdc_resp-reg_receiver"/>
</dbReference>
<reference evidence="9 10" key="1">
    <citation type="submission" date="2021-01" db="EMBL/GenBank/DDBJ databases">
        <title>Genome public.</title>
        <authorList>
            <person name="Liu C."/>
            <person name="Sun Q."/>
        </authorList>
    </citation>
    <scope>NUCLEOTIDE SEQUENCE [LARGE SCALE GENOMIC DNA]</scope>
    <source>
        <strain evidence="9 10">YIM B02515</strain>
    </source>
</reference>
<accession>A0ABS1T7E3</accession>